<dbReference type="EMBL" id="CAJNOG010000080">
    <property type="protein sequence ID" value="CAF0905790.1"/>
    <property type="molecule type" value="Genomic_DNA"/>
</dbReference>
<dbReference type="AlphaFoldDB" id="A0A814A096"/>
<dbReference type="Proteomes" id="UP000663845">
    <property type="component" value="Unassembled WGS sequence"/>
</dbReference>
<comment type="caution">
    <text evidence="2">The sequence shown here is derived from an EMBL/GenBank/DDBJ whole genome shotgun (WGS) entry which is preliminary data.</text>
</comment>
<reference evidence="2" key="1">
    <citation type="submission" date="2021-02" db="EMBL/GenBank/DDBJ databases">
        <authorList>
            <person name="Nowell W R."/>
        </authorList>
    </citation>
    <scope>NUCLEOTIDE SEQUENCE</scope>
</reference>
<gene>
    <name evidence="1" type="ORF">IZO911_LOCUS7849</name>
    <name evidence="2" type="ORF">JYZ213_LOCUS10803</name>
</gene>
<evidence type="ECO:0000313" key="3">
    <source>
        <dbReference type="Proteomes" id="UP000663845"/>
    </source>
</evidence>
<proteinExistence type="predicted"/>
<protein>
    <submittedName>
        <fullName evidence="2">Uncharacterized protein</fullName>
    </submittedName>
</protein>
<evidence type="ECO:0000313" key="1">
    <source>
        <dbReference type="EMBL" id="CAF0818222.1"/>
    </source>
</evidence>
<dbReference type="EMBL" id="CAJNOE010000052">
    <property type="protein sequence ID" value="CAF0818222.1"/>
    <property type="molecule type" value="Genomic_DNA"/>
</dbReference>
<dbReference type="Proteomes" id="UP000663860">
    <property type="component" value="Unassembled WGS sequence"/>
</dbReference>
<sequence>MIGVPTCHVACCATSGPTTCTYCTNANHGNVASYCYHTTVYEGSSDNAYNVYPAAAVSSCTSDVANGHTDYGDGSAASFGYAGC</sequence>
<evidence type="ECO:0000313" key="2">
    <source>
        <dbReference type="EMBL" id="CAF0905790.1"/>
    </source>
</evidence>
<organism evidence="2 3">
    <name type="scientific">Adineta steineri</name>
    <dbReference type="NCBI Taxonomy" id="433720"/>
    <lineage>
        <taxon>Eukaryota</taxon>
        <taxon>Metazoa</taxon>
        <taxon>Spiralia</taxon>
        <taxon>Gnathifera</taxon>
        <taxon>Rotifera</taxon>
        <taxon>Eurotatoria</taxon>
        <taxon>Bdelloidea</taxon>
        <taxon>Adinetida</taxon>
        <taxon>Adinetidae</taxon>
        <taxon>Adineta</taxon>
    </lineage>
</organism>
<name>A0A814A096_9BILA</name>
<accession>A0A814A096</accession>